<evidence type="ECO:0000313" key="2">
    <source>
        <dbReference type="EMBL" id="KAG7086710.1"/>
    </source>
</evidence>
<accession>A0A9P7RP23</accession>
<sequence length="264" mass="29718">MLSASPSYNCSLFRLTAVVDEVAVPLTSYSSLAYLKEELTLNAPILMITTPDEEGAVMTYLNDDYVHDDEFDFVDSESDSDSDNNVFSEIDSDSDSEYDDDDEEDVDCLSSILDQFPAVPKSESKEDSLSSILDQFPKVPLSVRLVDEDQGESLMLSNGWSKLIESLAAESRATEYRKSEKGEAWWTGAAASQGAQVKSETTRKFKCNDGEAWWKMEGVQVKSEKARKFKCNDGKAWWKMGGMQVKSEKVRKFKCNDGKAWWKF</sequence>
<evidence type="ECO:0000256" key="1">
    <source>
        <dbReference type="SAM" id="MobiDB-lite"/>
    </source>
</evidence>
<feature type="compositionally biased region" description="Acidic residues" evidence="1">
    <location>
        <begin position="90"/>
        <end position="103"/>
    </location>
</feature>
<dbReference type="GeneID" id="66071722"/>
<feature type="region of interest" description="Disordered" evidence="1">
    <location>
        <begin position="75"/>
        <end position="103"/>
    </location>
</feature>
<protein>
    <submittedName>
        <fullName evidence="2">Uncharacterized protein</fullName>
    </submittedName>
</protein>
<dbReference type="EMBL" id="CM032190">
    <property type="protein sequence ID" value="KAG7086710.1"/>
    <property type="molecule type" value="Genomic_DNA"/>
</dbReference>
<comment type="caution">
    <text evidence="2">The sequence shown here is derived from an EMBL/GenBank/DDBJ whole genome shotgun (WGS) entry which is preliminary data.</text>
</comment>
<dbReference type="RefSeq" id="XP_043003181.1">
    <property type="nucleotide sequence ID" value="XM_043159578.1"/>
</dbReference>
<name>A0A9P7RP23_9AGAR</name>
<gene>
    <name evidence="2" type="ORF">E1B28_002646</name>
</gene>
<proteinExistence type="predicted"/>
<dbReference type="AlphaFoldDB" id="A0A9P7RP23"/>
<reference evidence="2" key="1">
    <citation type="journal article" date="2021" name="Genome Biol. Evol.">
        <title>The assembled and annotated genome of the fairy-ring fungus Marasmius oreades.</title>
        <authorList>
            <person name="Hiltunen M."/>
            <person name="Ament-Velasquez S.L."/>
            <person name="Johannesson H."/>
        </authorList>
    </citation>
    <scope>NUCLEOTIDE SEQUENCE</scope>
    <source>
        <strain evidence="2">03SP1</strain>
    </source>
</reference>
<dbReference type="KEGG" id="more:E1B28_002646"/>
<organism evidence="2 3">
    <name type="scientific">Marasmius oreades</name>
    <name type="common">fairy-ring Marasmius</name>
    <dbReference type="NCBI Taxonomy" id="181124"/>
    <lineage>
        <taxon>Eukaryota</taxon>
        <taxon>Fungi</taxon>
        <taxon>Dikarya</taxon>
        <taxon>Basidiomycota</taxon>
        <taxon>Agaricomycotina</taxon>
        <taxon>Agaricomycetes</taxon>
        <taxon>Agaricomycetidae</taxon>
        <taxon>Agaricales</taxon>
        <taxon>Marasmiineae</taxon>
        <taxon>Marasmiaceae</taxon>
        <taxon>Marasmius</taxon>
    </lineage>
</organism>
<dbReference type="Proteomes" id="UP001049176">
    <property type="component" value="Chromosome 10"/>
</dbReference>
<keyword evidence="3" id="KW-1185">Reference proteome</keyword>
<evidence type="ECO:0000313" key="3">
    <source>
        <dbReference type="Proteomes" id="UP001049176"/>
    </source>
</evidence>